<reference evidence="1" key="1">
    <citation type="journal article" date="2020" name="Stud. Mycol.">
        <title>101 Dothideomycetes genomes: a test case for predicting lifestyles and emergence of pathogens.</title>
        <authorList>
            <person name="Haridas S."/>
            <person name="Albert R."/>
            <person name="Binder M."/>
            <person name="Bloem J."/>
            <person name="Labutti K."/>
            <person name="Salamov A."/>
            <person name="Andreopoulos B."/>
            <person name="Baker S."/>
            <person name="Barry K."/>
            <person name="Bills G."/>
            <person name="Bluhm B."/>
            <person name="Cannon C."/>
            <person name="Castanera R."/>
            <person name="Culley D."/>
            <person name="Daum C."/>
            <person name="Ezra D."/>
            <person name="Gonzalez J."/>
            <person name="Henrissat B."/>
            <person name="Kuo A."/>
            <person name="Liang C."/>
            <person name="Lipzen A."/>
            <person name="Lutzoni F."/>
            <person name="Magnuson J."/>
            <person name="Mondo S."/>
            <person name="Nolan M."/>
            <person name="Ohm R."/>
            <person name="Pangilinan J."/>
            <person name="Park H.-J."/>
            <person name="Ramirez L."/>
            <person name="Alfaro M."/>
            <person name="Sun H."/>
            <person name="Tritt A."/>
            <person name="Yoshinaga Y."/>
            <person name="Zwiers L.-H."/>
            <person name="Turgeon B."/>
            <person name="Goodwin S."/>
            <person name="Spatafora J."/>
            <person name="Crous P."/>
            <person name="Grigoriev I."/>
        </authorList>
    </citation>
    <scope>NUCLEOTIDE SEQUENCE</scope>
    <source>
        <strain evidence="1">CBS 125425</strain>
    </source>
</reference>
<accession>A0A9P4UXZ2</accession>
<proteinExistence type="predicted"/>
<organism evidence="1 2">
    <name type="scientific">Polyplosphaeria fusca</name>
    <dbReference type="NCBI Taxonomy" id="682080"/>
    <lineage>
        <taxon>Eukaryota</taxon>
        <taxon>Fungi</taxon>
        <taxon>Dikarya</taxon>
        <taxon>Ascomycota</taxon>
        <taxon>Pezizomycotina</taxon>
        <taxon>Dothideomycetes</taxon>
        <taxon>Pleosporomycetidae</taxon>
        <taxon>Pleosporales</taxon>
        <taxon>Tetraplosphaeriaceae</taxon>
        <taxon>Polyplosphaeria</taxon>
    </lineage>
</organism>
<gene>
    <name evidence="1" type="ORF">EJ04DRAFT_29475</name>
</gene>
<dbReference type="AlphaFoldDB" id="A0A9P4UXZ2"/>
<evidence type="ECO:0000313" key="2">
    <source>
        <dbReference type="Proteomes" id="UP000799444"/>
    </source>
</evidence>
<evidence type="ECO:0000313" key="1">
    <source>
        <dbReference type="EMBL" id="KAF2730844.1"/>
    </source>
</evidence>
<keyword evidence="2" id="KW-1185">Reference proteome</keyword>
<comment type="caution">
    <text evidence="1">The sequence shown here is derived from an EMBL/GenBank/DDBJ whole genome shotgun (WGS) entry which is preliminary data.</text>
</comment>
<dbReference type="Proteomes" id="UP000799444">
    <property type="component" value="Unassembled WGS sequence"/>
</dbReference>
<sequence length="179" mass="19490">MHASRKLLLLLSPARPRKYRGRESWCLGCMRRLARGPGPWDSRVCMHECVYGRVSSGATDYARVPSRSRNLRAYRALDRYLGWSWDTLGVACVWRYAVHGSWCLALSLHEAPLRCVSAVFSWAGVGEGEAVDGEAEEGTAGTAGTFAARPGARSAALRCSGVCEVEGGRGRVGCLARSR</sequence>
<protein>
    <submittedName>
        <fullName evidence="1">Uncharacterized protein</fullName>
    </submittedName>
</protein>
<dbReference type="EMBL" id="ML996208">
    <property type="protein sequence ID" value="KAF2730844.1"/>
    <property type="molecule type" value="Genomic_DNA"/>
</dbReference>
<name>A0A9P4UXZ2_9PLEO</name>